<accession>A0A482VMH2</accession>
<dbReference type="Pfam" id="PF25294">
    <property type="entry name" value="RENR_N"/>
    <property type="match status" value="1"/>
</dbReference>
<evidence type="ECO:0000256" key="7">
    <source>
        <dbReference type="ARBA" id="ARBA00022729"/>
    </source>
</evidence>
<evidence type="ECO:0000256" key="12">
    <source>
        <dbReference type="SAM" id="Phobius"/>
    </source>
</evidence>
<feature type="transmembrane region" description="Helical" evidence="12">
    <location>
        <begin position="275"/>
        <end position="297"/>
    </location>
</feature>
<name>A0A482VMH2_ASBVE</name>
<dbReference type="GO" id="GO:0009897">
    <property type="term" value="C:external side of plasma membrane"/>
    <property type="evidence" value="ECO:0007669"/>
    <property type="project" value="TreeGrafter"/>
</dbReference>
<feature type="non-terminal residue" evidence="15">
    <location>
        <position position="1"/>
    </location>
</feature>
<dbReference type="GO" id="GO:0030177">
    <property type="term" value="P:positive regulation of Wnt signaling pathway"/>
    <property type="evidence" value="ECO:0007669"/>
    <property type="project" value="TreeGrafter"/>
</dbReference>
<feature type="non-terminal residue" evidence="15">
    <location>
        <position position="317"/>
    </location>
</feature>
<evidence type="ECO:0000256" key="9">
    <source>
        <dbReference type="ARBA" id="ARBA00022989"/>
    </source>
</evidence>
<keyword evidence="5" id="KW-0165">Cleavage on pair of basic residues</keyword>
<dbReference type="Pfam" id="PF07850">
    <property type="entry name" value="Renin_r"/>
    <property type="match status" value="1"/>
</dbReference>
<dbReference type="InterPro" id="IPR056780">
    <property type="entry name" value="Renin_r_C"/>
</dbReference>
<proteinExistence type="predicted"/>
<reference evidence="15 16" key="1">
    <citation type="submission" date="2017-03" db="EMBL/GenBank/DDBJ databases">
        <title>Genome of the blue death feigning beetle - Asbolus verrucosus.</title>
        <authorList>
            <person name="Rider S.D."/>
        </authorList>
    </citation>
    <scope>NUCLEOTIDE SEQUENCE [LARGE SCALE GENOMIC DNA]</scope>
    <source>
        <strain evidence="15">Butters</strain>
        <tissue evidence="15">Head and leg muscle</tissue>
    </source>
</reference>
<evidence type="ECO:0000313" key="16">
    <source>
        <dbReference type="Proteomes" id="UP000292052"/>
    </source>
</evidence>
<dbReference type="AlphaFoldDB" id="A0A482VMH2"/>
<dbReference type="GO" id="GO:0038023">
    <property type="term" value="F:signaling receptor activity"/>
    <property type="evidence" value="ECO:0007669"/>
    <property type="project" value="InterPro"/>
</dbReference>
<keyword evidence="7" id="KW-0732">Signal</keyword>
<evidence type="ECO:0000256" key="1">
    <source>
        <dbReference type="ARBA" id="ARBA00004115"/>
    </source>
</evidence>
<keyword evidence="10 12" id="KW-0472">Membrane</keyword>
<sequence length="317" mass="36004">SGSGELTIFHHPSSLVFKGHDPLKESILKEVYSTALGFSTEQYSNWNGVFIEDPFNLAEAIVTIAIDGVANIDNGKGHHFPLRTDEDESEIFTTLEKRVLERYPESNSQLVRINLGDGLQELHKYEIFQKIKHEKPKMSTYHQLKNNVDEDREFLKEIITLNNIADLVEQFVVKSDNVPDIYWFKIASLHPLTDLYGENSTQMKEAQQILNDVTARINNAFNKVYNGRVLVSVITSDAIHTRRTRNILAADGSADAKIYNLAKSYSKDYPVIFNIILWFGVAMVFSILAICIAIATMDPGRDSIIYRMTSTRLKKDN</sequence>
<dbReference type="OrthoDB" id="7866065at2759"/>
<dbReference type="GO" id="GO:0005789">
    <property type="term" value="C:endoplasmic reticulum membrane"/>
    <property type="evidence" value="ECO:0007669"/>
    <property type="project" value="UniProtKB-SubCell"/>
</dbReference>
<comment type="subcellular location">
    <subcellularLocation>
        <location evidence="2">Cell membrane</location>
        <topology evidence="2">Single-pass type I membrane protein</topology>
    </subcellularLocation>
    <subcellularLocation>
        <location evidence="1">Endoplasmic reticulum membrane</location>
        <topology evidence="1">Single-pass type I membrane protein</topology>
    </subcellularLocation>
    <subcellularLocation>
        <location evidence="3">Vesicle</location>
    </subcellularLocation>
</comment>
<evidence type="ECO:0000256" key="11">
    <source>
        <dbReference type="ARBA" id="ARBA00023170"/>
    </source>
</evidence>
<dbReference type="STRING" id="1661398.A0A482VMH2"/>
<dbReference type="InterPro" id="IPR012493">
    <property type="entry name" value="Renin_rcpt"/>
</dbReference>
<feature type="domain" description="Renin receptor-like C-terminal transmembrane spanning segment" evidence="13">
    <location>
        <begin position="244"/>
        <end position="316"/>
    </location>
</feature>
<dbReference type="PANTHER" id="PTHR13351">
    <property type="entry name" value="RENIN RECEPTOR"/>
    <property type="match status" value="1"/>
</dbReference>
<evidence type="ECO:0000256" key="6">
    <source>
        <dbReference type="ARBA" id="ARBA00022692"/>
    </source>
</evidence>
<dbReference type="Proteomes" id="UP000292052">
    <property type="component" value="Unassembled WGS sequence"/>
</dbReference>
<evidence type="ECO:0000259" key="13">
    <source>
        <dbReference type="Pfam" id="PF07850"/>
    </source>
</evidence>
<feature type="domain" description="Renin receptor N-terminal" evidence="14">
    <location>
        <begin position="3"/>
        <end position="237"/>
    </location>
</feature>
<keyword evidence="4" id="KW-1003">Cell membrane</keyword>
<dbReference type="InterPro" id="IPR057318">
    <property type="entry name" value="RENR_N"/>
</dbReference>
<evidence type="ECO:0000256" key="10">
    <source>
        <dbReference type="ARBA" id="ARBA00023136"/>
    </source>
</evidence>
<dbReference type="EMBL" id="QDEB01087316">
    <property type="protein sequence ID" value="RZC33637.1"/>
    <property type="molecule type" value="Genomic_DNA"/>
</dbReference>
<keyword evidence="8" id="KW-0256">Endoplasmic reticulum</keyword>
<dbReference type="GO" id="GO:0098588">
    <property type="term" value="C:bounding membrane of organelle"/>
    <property type="evidence" value="ECO:0007669"/>
    <property type="project" value="UniProtKB-ARBA"/>
</dbReference>
<keyword evidence="9 12" id="KW-1133">Transmembrane helix</keyword>
<organism evidence="15 16">
    <name type="scientific">Asbolus verrucosus</name>
    <name type="common">Desert ironclad beetle</name>
    <dbReference type="NCBI Taxonomy" id="1661398"/>
    <lineage>
        <taxon>Eukaryota</taxon>
        <taxon>Metazoa</taxon>
        <taxon>Ecdysozoa</taxon>
        <taxon>Arthropoda</taxon>
        <taxon>Hexapoda</taxon>
        <taxon>Insecta</taxon>
        <taxon>Pterygota</taxon>
        <taxon>Neoptera</taxon>
        <taxon>Endopterygota</taxon>
        <taxon>Coleoptera</taxon>
        <taxon>Polyphaga</taxon>
        <taxon>Cucujiformia</taxon>
        <taxon>Tenebrionidae</taxon>
        <taxon>Pimeliinae</taxon>
        <taxon>Asbolus</taxon>
    </lineage>
</organism>
<evidence type="ECO:0000313" key="15">
    <source>
        <dbReference type="EMBL" id="RZC33637.1"/>
    </source>
</evidence>
<dbReference type="PANTHER" id="PTHR13351:SF1">
    <property type="entry name" value="RENIN RECEPTOR"/>
    <property type="match status" value="1"/>
</dbReference>
<evidence type="ECO:0000256" key="3">
    <source>
        <dbReference type="ARBA" id="ARBA00004373"/>
    </source>
</evidence>
<gene>
    <name evidence="15" type="ORF">BDFB_012249</name>
</gene>
<evidence type="ECO:0000259" key="14">
    <source>
        <dbReference type="Pfam" id="PF25294"/>
    </source>
</evidence>
<protein>
    <submittedName>
        <fullName evidence="15">Renin receptor</fullName>
    </submittedName>
</protein>
<comment type="caution">
    <text evidence="15">The sequence shown here is derived from an EMBL/GenBank/DDBJ whole genome shotgun (WGS) entry which is preliminary data.</text>
</comment>
<dbReference type="GO" id="GO:0031982">
    <property type="term" value="C:vesicle"/>
    <property type="evidence" value="ECO:0007669"/>
    <property type="project" value="UniProtKB-SubCell"/>
</dbReference>
<evidence type="ECO:0000256" key="2">
    <source>
        <dbReference type="ARBA" id="ARBA00004251"/>
    </source>
</evidence>
<keyword evidence="11 15" id="KW-0675">Receptor</keyword>
<evidence type="ECO:0000256" key="8">
    <source>
        <dbReference type="ARBA" id="ARBA00022824"/>
    </source>
</evidence>
<keyword evidence="6 12" id="KW-0812">Transmembrane</keyword>
<evidence type="ECO:0000256" key="5">
    <source>
        <dbReference type="ARBA" id="ARBA00022685"/>
    </source>
</evidence>
<keyword evidence="16" id="KW-1185">Reference proteome</keyword>
<evidence type="ECO:0000256" key="4">
    <source>
        <dbReference type="ARBA" id="ARBA00022475"/>
    </source>
</evidence>